<gene>
    <name evidence="3" type="ORF">GSI_01579</name>
</gene>
<evidence type="ECO:0000313" key="3">
    <source>
        <dbReference type="EMBL" id="PIL35919.1"/>
    </source>
</evidence>
<feature type="domain" description="F-box" evidence="2">
    <location>
        <begin position="54"/>
        <end position="103"/>
    </location>
</feature>
<proteinExistence type="predicted"/>
<dbReference type="InterPro" id="IPR036047">
    <property type="entry name" value="F-box-like_dom_sf"/>
</dbReference>
<reference evidence="3 4" key="1">
    <citation type="journal article" date="2015" name="Sci. Rep.">
        <title>Chromosome-level genome map provides insights into diverse defense mechanisms in the medicinal fungus Ganoderma sinense.</title>
        <authorList>
            <person name="Zhu Y."/>
            <person name="Xu J."/>
            <person name="Sun C."/>
            <person name="Zhou S."/>
            <person name="Xu H."/>
            <person name="Nelson D.R."/>
            <person name="Qian J."/>
            <person name="Song J."/>
            <person name="Luo H."/>
            <person name="Xiang L."/>
            <person name="Li Y."/>
            <person name="Xu Z."/>
            <person name="Ji A."/>
            <person name="Wang L."/>
            <person name="Lu S."/>
            <person name="Hayward A."/>
            <person name="Sun W."/>
            <person name="Li X."/>
            <person name="Schwartz D.C."/>
            <person name="Wang Y."/>
            <person name="Chen S."/>
        </authorList>
    </citation>
    <scope>NUCLEOTIDE SEQUENCE [LARGE SCALE GENOMIC DNA]</scope>
    <source>
        <strain evidence="3 4">ZZ0214-1</strain>
    </source>
</reference>
<dbReference type="SUPFAM" id="SSF81383">
    <property type="entry name" value="F-box domain"/>
    <property type="match status" value="1"/>
</dbReference>
<dbReference type="Proteomes" id="UP000230002">
    <property type="component" value="Unassembled WGS sequence"/>
</dbReference>
<organism evidence="3 4">
    <name type="scientific">Ganoderma sinense ZZ0214-1</name>
    <dbReference type="NCBI Taxonomy" id="1077348"/>
    <lineage>
        <taxon>Eukaryota</taxon>
        <taxon>Fungi</taxon>
        <taxon>Dikarya</taxon>
        <taxon>Basidiomycota</taxon>
        <taxon>Agaricomycotina</taxon>
        <taxon>Agaricomycetes</taxon>
        <taxon>Polyporales</taxon>
        <taxon>Polyporaceae</taxon>
        <taxon>Ganoderma</taxon>
    </lineage>
</organism>
<dbReference type="Pfam" id="PF00646">
    <property type="entry name" value="F-box"/>
    <property type="match status" value="1"/>
</dbReference>
<evidence type="ECO:0000259" key="2">
    <source>
        <dbReference type="PROSITE" id="PS50181"/>
    </source>
</evidence>
<keyword evidence="4" id="KW-1185">Reference proteome</keyword>
<name>A0A2G8SQ68_9APHY</name>
<dbReference type="InterPro" id="IPR001810">
    <property type="entry name" value="F-box_dom"/>
</dbReference>
<dbReference type="STRING" id="1077348.A0A2G8SQ68"/>
<dbReference type="PROSITE" id="PS50181">
    <property type="entry name" value="FBOX"/>
    <property type="match status" value="1"/>
</dbReference>
<dbReference type="OrthoDB" id="2322499at2759"/>
<accession>A0A2G8SQ68</accession>
<dbReference type="CDD" id="cd09917">
    <property type="entry name" value="F-box_SF"/>
    <property type="match status" value="1"/>
</dbReference>
<protein>
    <recommendedName>
        <fullName evidence="2">F-box domain-containing protein</fullName>
    </recommendedName>
</protein>
<feature type="region of interest" description="Disordered" evidence="1">
    <location>
        <begin position="1"/>
        <end position="53"/>
    </location>
</feature>
<dbReference type="EMBL" id="AYKW01000002">
    <property type="protein sequence ID" value="PIL35919.1"/>
    <property type="molecule type" value="Genomic_DNA"/>
</dbReference>
<comment type="caution">
    <text evidence="3">The sequence shown here is derived from an EMBL/GenBank/DDBJ whole genome shotgun (WGS) entry which is preliminary data.</text>
</comment>
<feature type="compositionally biased region" description="Basic residues" evidence="1">
    <location>
        <begin position="41"/>
        <end position="52"/>
    </location>
</feature>
<feature type="compositionally biased region" description="Low complexity" evidence="1">
    <location>
        <begin position="18"/>
        <end position="30"/>
    </location>
</feature>
<sequence>MPRAKKARLSEPIPAPEASSGSTTSGATAAADHDGGQTKRALARRNIRGRRGGLKDMPNMPLDILIEIFGHMHPRDLLSLARTTKDFRTFLMSRDAAPFWKAARQQVEGLPECPEDLSEPAFANLVFFPYCHECLKPNVKSTLWEFLVRYCPSCKQTQITNDYYEIRTLADAVILTGQPYREFLNSVRAPATKGSRYKDDHYHRAEVKEFDAMWTSLSTDDEKKAFVEQRLEAVKKRKDHAKQMYQWQKRQEQNRSDELDVIREGRLEAIRKRLRDEGWAEELDLMDDMEEYELSRHKSARKSQKLTDYGWASIRDELHKHMENVRTKRLARERLVLTCTRLGRLRQALLEYNAARLPMSADMDWQPFFSDYAFMPTFKDLMEASADTEVTKDALFELCEAHLPTLQAQWRKDRKWDFAGIVVKGAGTFPGLDLPEDDDTLLSLAITTFDCKSCTYRGLRWPQVLAHRCVRQMSFLAFYFGETDRYRAAIARTCIEHKEQPPWPQDPTFGFNPSLESAVAAIRACGRDPATATADEMDGCGVRLLCRTCESPARRTFGISAFDWKSAARHGRNSLDIDLFLLMENRHNPEWVRLDAWHMEKVLQLETAKRERHNATPTGTTNFGCTKCRYRGAVDKFQEHCQKMHDVENPQLGADYYRHTDNAPSIFNPIKIYPEARRTDPTVVANVQAGNGFVATVLFPPRASSSQQ</sequence>
<evidence type="ECO:0000313" key="4">
    <source>
        <dbReference type="Proteomes" id="UP000230002"/>
    </source>
</evidence>
<dbReference type="AlphaFoldDB" id="A0A2G8SQ68"/>
<evidence type="ECO:0000256" key="1">
    <source>
        <dbReference type="SAM" id="MobiDB-lite"/>
    </source>
</evidence>